<feature type="signal peptide" evidence="14">
    <location>
        <begin position="1"/>
        <end position="19"/>
    </location>
</feature>
<dbReference type="CDD" id="cd05471">
    <property type="entry name" value="pepsin_like"/>
    <property type="match status" value="1"/>
</dbReference>
<evidence type="ECO:0000256" key="10">
    <source>
        <dbReference type="ARBA" id="ARBA00023288"/>
    </source>
</evidence>
<dbReference type="InterPro" id="IPR034164">
    <property type="entry name" value="Pepsin-like_dom"/>
</dbReference>
<dbReference type="Gene3D" id="2.40.70.10">
    <property type="entry name" value="Acid Proteases"/>
    <property type="match status" value="2"/>
</dbReference>
<dbReference type="Pfam" id="PF00026">
    <property type="entry name" value="Asp"/>
    <property type="match status" value="1"/>
</dbReference>
<keyword evidence="12" id="KW-1015">Disulfide bond</keyword>
<reference evidence="16" key="1">
    <citation type="submission" date="2021-03" db="EMBL/GenBank/DDBJ databases">
        <title>Revisited historic fungal species revealed as producer of novel bioactive compounds through whole genome sequencing and comparative genomics.</title>
        <authorList>
            <person name="Vignolle G.A."/>
            <person name="Hochenegger N."/>
            <person name="Mach R.L."/>
            <person name="Mach-Aigner A.R."/>
            <person name="Javad Rahimi M."/>
            <person name="Salim K.A."/>
            <person name="Chan C.M."/>
            <person name="Lim L.B.L."/>
            <person name="Cai F."/>
            <person name="Druzhinina I.S."/>
            <person name="U'Ren J.M."/>
            <person name="Derntl C."/>
        </authorList>
    </citation>
    <scope>NUCLEOTIDE SEQUENCE</scope>
    <source>
        <strain evidence="16">TUCIM 5799</strain>
    </source>
</reference>
<dbReference type="GO" id="GO:0006508">
    <property type="term" value="P:proteolysis"/>
    <property type="evidence" value="ECO:0007669"/>
    <property type="project" value="UniProtKB-KW"/>
</dbReference>
<keyword evidence="7" id="KW-0378">Hydrolase</keyword>
<sequence>MHRAAILCQLALWISGIQAVVPPTPGQSPVEVDASRKRDVEARDAVGPLGFVTFKMVKAIQDSNDQPITDKVTRMAHGLAKKYGTELPSRTDHSDATLVGRENTYSVVQPITPTQSNSAGVYQDGTDYSYFIQAHLGSAGTPMYMLIDTGASTTWVMGSGCKSDACKKHNNFGSEDSKTFKDTGTPFSVEYGSGEVSGEIISDSMKVAGLSVQYSFGLTNVTSDQFSSFPFDGILGLARSTGNFNDALKDAKLIGSNMFAVSLSRSSDGTNDGEITFGATNPAKYTGDITYTSVTDKVSWSIPMDDVTVSGKSAGVKGKNAYIDTGTTYAFAAPADVAAVYKMIPDSKSSDGGVTWTFPCDTTATVALTFSGKSFSINANDLKASSGDNNRCTGSIFGMEVVSGSWLLGDTFIKNVYTVFDIDGSRIGFASKAAGSGAATTTPTTAVVSTVMSDGKTTLTTVTSTSKATSVPNMGFTGGHATTTGASNPTGTAENANAASSTGASPAGRYHVQGMLLAIVSIVSIIATAI</sequence>
<keyword evidence="4" id="KW-0645">Protease</keyword>
<dbReference type="FunFam" id="2.40.70.10:FF:000060">
    <property type="entry name" value="Aspartic-type endopeptidase ctsD"/>
    <property type="match status" value="1"/>
</dbReference>
<gene>
    <name evidence="16" type="ORF">JX265_005040</name>
</gene>
<keyword evidence="5 14" id="KW-0732">Signal</keyword>
<evidence type="ECO:0000313" key="17">
    <source>
        <dbReference type="Proteomes" id="UP000829685"/>
    </source>
</evidence>
<feature type="compositionally biased region" description="Polar residues" evidence="13">
    <location>
        <begin position="487"/>
        <end position="504"/>
    </location>
</feature>
<dbReference type="AlphaFoldDB" id="A0A9P9WPG8"/>
<evidence type="ECO:0000256" key="11">
    <source>
        <dbReference type="PIRSR" id="PIRSR601461-1"/>
    </source>
</evidence>
<comment type="subcellular location">
    <subcellularLocation>
        <location evidence="1">Cell membrane</location>
    </subcellularLocation>
</comment>
<dbReference type="FunFam" id="2.40.70.10:FF:000085">
    <property type="entry name" value="Aspartic-type endopeptidase (CtsD), putative"/>
    <property type="match status" value="1"/>
</dbReference>
<keyword evidence="10" id="KW-0449">Lipoprotein</keyword>
<evidence type="ECO:0000256" key="13">
    <source>
        <dbReference type="SAM" id="MobiDB-lite"/>
    </source>
</evidence>
<keyword evidence="6" id="KW-0064">Aspartyl protease</keyword>
<evidence type="ECO:0000256" key="14">
    <source>
        <dbReference type="SAM" id="SignalP"/>
    </source>
</evidence>
<dbReference type="GO" id="GO:0005886">
    <property type="term" value="C:plasma membrane"/>
    <property type="evidence" value="ECO:0007669"/>
    <property type="project" value="UniProtKB-SubCell"/>
</dbReference>
<evidence type="ECO:0000256" key="5">
    <source>
        <dbReference type="ARBA" id="ARBA00022729"/>
    </source>
</evidence>
<evidence type="ECO:0000256" key="4">
    <source>
        <dbReference type="ARBA" id="ARBA00022670"/>
    </source>
</evidence>
<evidence type="ECO:0000256" key="9">
    <source>
        <dbReference type="ARBA" id="ARBA00023180"/>
    </source>
</evidence>
<keyword evidence="9" id="KW-0325">Glycoprotein</keyword>
<dbReference type="InterPro" id="IPR001461">
    <property type="entry name" value="Aspartic_peptidase_A1"/>
</dbReference>
<feature type="disulfide bond" evidence="12">
    <location>
        <begin position="161"/>
        <end position="166"/>
    </location>
</feature>
<dbReference type="OrthoDB" id="660550at2759"/>
<protein>
    <recommendedName>
        <fullName evidence="15">Peptidase A1 domain-containing protein</fullName>
    </recommendedName>
</protein>
<evidence type="ECO:0000256" key="3">
    <source>
        <dbReference type="ARBA" id="ARBA00022475"/>
    </source>
</evidence>
<evidence type="ECO:0000259" key="15">
    <source>
        <dbReference type="PROSITE" id="PS51767"/>
    </source>
</evidence>
<keyword evidence="3" id="KW-1003">Cell membrane</keyword>
<evidence type="ECO:0000256" key="8">
    <source>
        <dbReference type="ARBA" id="ARBA00023136"/>
    </source>
</evidence>
<feature type="domain" description="Peptidase A1" evidence="15">
    <location>
        <begin position="130"/>
        <end position="430"/>
    </location>
</feature>
<comment type="caution">
    <text evidence="16">The sequence shown here is derived from an EMBL/GenBank/DDBJ whole genome shotgun (WGS) entry which is preliminary data.</text>
</comment>
<keyword evidence="8" id="KW-0472">Membrane</keyword>
<dbReference type="PRINTS" id="PR00792">
    <property type="entry name" value="PEPSIN"/>
</dbReference>
<comment type="similarity">
    <text evidence="2">Belongs to the peptidase A1 family.</text>
</comment>
<evidence type="ECO:0000256" key="7">
    <source>
        <dbReference type="ARBA" id="ARBA00022801"/>
    </source>
</evidence>
<feature type="chain" id="PRO_5040493738" description="Peptidase A1 domain-containing protein" evidence="14">
    <location>
        <begin position="20"/>
        <end position="530"/>
    </location>
</feature>
<evidence type="ECO:0000256" key="12">
    <source>
        <dbReference type="PIRSR" id="PIRSR601461-2"/>
    </source>
</evidence>
<feature type="active site" evidence="11">
    <location>
        <position position="148"/>
    </location>
</feature>
<feature type="active site" evidence="11">
    <location>
        <position position="324"/>
    </location>
</feature>
<name>A0A9P9WPG8_9PEZI</name>
<dbReference type="EMBL" id="JAFIMR010000010">
    <property type="protein sequence ID" value="KAI1873418.1"/>
    <property type="molecule type" value="Genomic_DNA"/>
</dbReference>
<dbReference type="PANTHER" id="PTHR47966:SF75">
    <property type="entry name" value="ENDOPEPTIDASE (CTSD), PUTATIVE (AFU_ORTHOLOGUE AFUA_4G07040)-RELATED"/>
    <property type="match status" value="1"/>
</dbReference>
<evidence type="ECO:0000256" key="1">
    <source>
        <dbReference type="ARBA" id="ARBA00004236"/>
    </source>
</evidence>
<evidence type="ECO:0000256" key="6">
    <source>
        <dbReference type="ARBA" id="ARBA00022750"/>
    </source>
</evidence>
<feature type="region of interest" description="Disordered" evidence="13">
    <location>
        <begin position="473"/>
        <end position="504"/>
    </location>
</feature>
<dbReference type="InterPro" id="IPR033121">
    <property type="entry name" value="PEPTIDASE_A1"/>
</dbReference>
<dbReference type="Proteomes" id="UP000829685">
    <property type="component" value="Unassembled WGS sequence"/>
</dbReference>
<proteinExistence type="inferred from homology"/>
<dbReference type="PANTHER" id="PTHR47966">
    <property type="entry name" value="BETA-SITE APP-CLEAVING ENZYME, ISOFORM A-RELATED"/>
    <property type="match status" value="1"/>
</dbReference>
<keyword evidence="17" id="KW-1185">Reference proteome</keyword>
<evidence type="ECO:0000313" key="16">
    <source>
        <dbReference type="EMBL" id="KAI1873418.1"/>
    </source>
</evidence>
<evidence type="ECO:0000256" key="2">
    <source>
        <dbReference type="ARBA" id="ARBA00007447"/>
    </source>
</evidence>
<dbReference type="InterPro" id="IPR021109">
    <property type="entry name" value="Peptidase_aspartic_dom_sf"/>
</dbReference>
<dbReference type="SUPFAM" id="SSF50630">
    <property type="entry name" value="Acid proteases"/>
    <property type="match status" value="1"/>
</dbReference>
<dbReference type="PROSITE" id="PS51767">
    <property type="entry name" value="PEPTIDASE_A1"/>
    <property type="match status" value="1"/>
</dbReference>
<organism evidence="16 17">
    <name type="scientific">Neoarthrinium moseri</name>
    <dbReference type="NCBI Taxonomy" id="1658444"/>
    <lineage>
        <taxon>Eukaryota</taxon>
        <taxon>Fungi</taxon>
        <taxon>Dikarya</taxon>
        <taxon>Ascomycota</taxon>
        <taxon>Pezizomycotina</taxon>
        <taxon>Sordariomycetes</taxon>
        <taxon>Xylariomycetidae</taxon>
        <taxon>Amphisphaeriales</taxon>
        <taxon>Apiosporaceae</taxon>
        <taxon>Neoarthrinium</taxon>
    </lineage>
</organism>
<accession>A0A9P9WPG8</accession>
<dbReference type="GO" id="GO:0004190">
    <property type="term" value="F:aspartic-type endopeptidase activity"/>
    <property type="evidence" value="ECO:0007669"/>
    <property type="project" value="UniProtKB-KW"/>
</dbReference>